<dbReference type="EMBL" id="JABCKV010000037">
    <property type="protein sequence ID" value="KAG5645544.1"/>
    <property type="molecule type" value="Genomic_DNA"/>
</dbReference>
<evidence type="ECO:0000313" key="4">
    <source>
        <dbReference type="Proteomes" id="UP000775547"/>
    </source>
</evidence>
<dbReference type="OrthoDB" id="2536450at2759"/>
<evidence type="ECO:0000256" key="2">
    <source>
        <dbReference type="SAM" id="SignalP"/>
    </source>
</evidence>
<feature type="compositionally biased region" description="Low complexity" evidence="1">
    <location>
        <begin position="217"/>
        <end position="251"/>
    </location>
</feature>
<feature type="signal peptide" evidence="2">
    <location>
        <begin position="1"/>
        <end position="17"/>
    </location>
</feature>
<keyword evidence="4" id="KW-1185">Reference proteome</keyword>
<accession>A0A9P7G9Q5</accession>
<organism evidence="3 4">
    <name type="scientific">Asterophora parasitica</name>
    <dbReference type="NCBI Taxonomy" id="117018"/>
    <lineage>
        <taxon>Eukaryota</taxon>
        <taxon>Fungi</taxon>
        <taxon>Dikarya</taxon>
        <taxon>Basidiomycota</taxon>
        <taxon>Agaricomycotina</taxon>
        <taxon>Agaricomycetes</taxon>
        <taxon>Agaricomycetidae</taxon>
        <taxon>Agaricales</taxon>
        <taxon>Tricholomatineae</taxon>
        <taxon>Lyophyllaceae</taxon>
        <taxon>Asterophora</taxon>
    </lineage>
</organism>
<feature type="region of interest" description="Disordered" evidence="1">
    <location>
        <begin position="217"/>
        <end position="255"/>
    </location>
</feature>
<feature type="chain" id="PRO_5040358248" evidence="2">
    <location>
        <begin position="18"/>
        <end position="282"/>
    </location>
</feature>
<dbReference type="Proteomes" id="UP000775547">
    <property type="component" value="Unassembled WGS sequence"/>
</dbReference>
<sequence>MMFRALTISALVGFVSANSYSIGCMNTLMELQSNKDVSACLAPSLLVPILVGLGNGPDSVIGYTDAWLKAMCGAPACSEYTLNTVVSKVNGGCSAEFGVASAQATLDFVKKGYKTARKVACLKDGEVNCVVGSLRNIEAMTGTMNLQDNNIAKIGKAAKKGLPANVLCTNCLKGAYSIINAELPGTFNDADTKYASDTCGADFVNGGIPPGLISSAWEPSSSSSAAPAPSSTSVTPAPAATPAAPYVSSPSRKNAAPGGPSAISSGAFVALSGLVALSALLV</sequence>
<gene>
    <name evidence="3" type="ORF">DXG03_005819</name>
</gene>
<evidence type="ECO:0000313" key="3">
    <source>
        <dbReference type="EMBL" id="KAG5645544.1"/>
    </source>
</evidence>
<reference evidence="3" key="1">
    <citation type="submission" date="2020-07" db="EMBL/GenBank/DDBJ databases">
        <authorList>
            <person name="Nieuwenhuis M."/>
            <person name="Van De Peppel L.J.J."/>
        </authorList>
    </citation>
    <scope>NUCLEOTIDE SEQUENCE</scope>
    <source>
        <strain evidence="3">AP01</strain>
        <tissue evidence="3">Mycelium</tissue>
    </source>
</reference>
<dbReference type="AlphaFoldDB" id="A0A9P7G9Q5"/>
<comment type="caution">
    <text evidence="3">The sequence shown here is derived from an EMBL/GenBank/DDBJ whole genome shotgun (WGS) entry which is preliminary data.</text>
</comment>
<name>A0A9P7G9Q5_9AGAR</name>
<dbReference type="PANTHER" id="PTHR34862">
    <property type="entry name" value="SPARK DOMAIN-CONTAINING PROTEIN"/>
    <property type="match status" value="1"/>
</dbReference>
<reference evidence="3" key="2">
    <citation type="submission" date="2021-10" db="EMBL/GenBank/DDBJ databases">
        <title>Phylogenomics reveals ancestral predisposition of the termite-cultivated fungus Termitomyces towards a domesticated lifestyle.</title>
        <authorList>
            <person name="Auxier B."/>
            <person name="Grum-Grzhimaylo A."/>
            <person name="Cardenas M.E."/>
            <person name="Lodge J.D."/>
            <person name="Laessoe T."/>
            <person name="Pedersen O."/>
            <person name="Smith M.E."/>
            <person name="Kuyper T.W."/>
            <person name="Franco-Molano E.A."/>
            <person name="Baroni T.J."/>
            <person name="Aanen D.K."/>
        </authorList>
    </citation>
    <scope>NUCLEOTIDE SEQUENCE</scope>
    <source>
        <strain evidence="3">AP01</strain>
        <tissue evidence="3">Mycelium</tissue>
    </source>
</reference>
<keyword evidence="2" id="KW-0732">Signal</keyword>
<proteinExistence type="predicted"/>
<evidence type="ECO:0000256" key="1">
    <source>
        <dbReference type="SAM" id="MobiDB-lite"/>
    </source>
</evidence>
<protein>
    <submittedName>
        <fullName evidence="3">Uncharacterized protein</fullName>
    </submittedName>
</protein>
<dbReference type="PANTHER" id="PTHR34862:SF1">
    <property type="entry name" value="SPARK DOMAIN-CONTAINING PROTEIN"/>
    <property type="match status" value="1"/>
</dbReference>